<dbReference type="Gene3D" id="3.40.30.10">
    <property type="entry name" value="Glutaredoxin"/>
    <property type="match status" value="1"/>
</dbReference>
<protein>
    <recommendedName>
        <fullName evidence="1">Thioredoxin domain-containing protein</fullName>
    </recommendedName>
</protein>
<proteinExistence type="predicted"/>
<dbReference type="EMBL" id="UINC01105670">
    <property type="protein sequence ID" value="SVC69780.1"/>
    <property type="molecule type" value="Genomic_DNA"/>
</dbReference>
<dbReference type="CDD" id="cd02966">
    <property type="entry name" value="TlpA_like_family"/>
    <property type="match status" value="1"/>
</dbReference>
<dbReference type="PROSITE" id="PS51352">
    <property type="entry name" value="THIOREDOXIN_2"/>
    <property type="match status" value="1"/>
</dbReference>
<dbReference type="InterPro" id="IPR013766">
    <property type="entry name" value="Thioredoxin_domain"/>
</dbReference>
<dbReference type="PANTHER" id="PTHR42852:SF17">
    <property type="entry name" value="THIOREDOXIN-LIKE PROTEIN HI_1115"/>
    <property type="match status" value="1"/>
</dbReference>
<dbReference type="PANTHER" id="PTHR42852">
    <property type="entry name" value="THIOL:DISULFIDE INTERCHANGE PROTEIN DSBE"/>
    <property type="match status" value="1"/>
</dbReference>
<evidence type="ECO:0000259" key="1">
    <source>
        <dbReference type="PROSITE" id="PS51352"/>
    </source>
</evidence>
<dbReference type="Pfam" id="PF08534">
    <property type="entry name" value="Redoxin"/>
    <property type="match status" value="1"/>
</dbReference>
<dbReference type="InterPro" id="IPR013740">
    <property type="entry name" value="Redoxin"/>
</dbReference>
<evidence type="ECO:0000313" key="2">
    <source>
        <dbReference type="EMBL" id="SVC69780.1"/>
    </source>
</evidence>
<dbReference type="AlphaFoldDB" id="A0A382PAB7"/>
<accession>A0A382PAB7</accession>
<name>A0A382PAB7_9ZZZZ</name>
<organism evidence="2">
    <name type="scientific">marine metagenome</name>
    <dbReference type="NCBI Taxonomy" id="408172"/>
    <lineage>
        <taxon>unclassified sequences</taxon>
        <taxon>metagenomes</taxon>
        <taxon>ecological metagenomes</taxon>
    </lineage>
</organism>
<sequence>MRIKMKMISKLLVILFSGLILAQDADKKDLEVGDEAPTWALMYAPGKFEFLRNWSEVKIDPKTGKEKKLRLNVSQPDRHAVVMSFFATWCKPCMKELPILEEVYQKYKDERVKFFLIDITEATRSNPGTVYGMSYKDVPVAGPFLKKKGVTMQILFDNRGTAMKRYNAQTLPRLFMVDGYRTVTFKKRGFPDGEGADVKFTKDLSVEIERLLSELPPSKK</sequence>
<dbReference type="GO" id="GO:0016491">
    <property type="term" value="F:oxidoreductase activity"/>
    <property type="evidence" value="ECO:0007669"/>
    <property type="project" value="InterPro"/>
</dbReference>
<gene>
    <name evidence="2" type="ORF">METZ01_LOCUS322634</name>
</gene>
<feature type="domain" description="Thioredoxin" evidence="1">
    <location>
        <begin position="30"/>
        <end position="206"/>
    </location>
</feature>
<reference evidence="2" key="1">
    <citation type="submission" date="2018-05" db="EMBL/GenBank/DDBJ databases">
        <authorList>
            <person name="Lanie J.A."/>
            <person name="Ng W.-L."/>
            <person name="Kazmierczak K.M."/>
            <person name="Andrzejewski T.M."/>
            <person name="Davidsen T.M."/>
            <person name="Wayne K.J."/>
            <person name="Tettelin H."/>
            <person name="Glass J.I."/>
            <person name="Rusch D."/>
            <person name="Podicherti R."/>
            <person name="Tsui H.-C.T."/>
            <person name="Winkler M.E."/>
        </authorList>
    </citation>
    <scope>NUCLEOTIDE SEQUENCE</scope>
</reference>
<dbReference type="InterPro" id="IPR050553">
    <property type="entry name" value="Thioredoxin_ResA/DsbE_sf"/>
</dbReference>
<dbReference type="SUPFAM" id="SSF52833">
    <property type="entry name" value="Thioredoxin-like"/>
    <property type="match status" value="1"/>
</dbReference>
<dbReference type="InterPro" id="IPR036249">
    <property type="entry name" value="Thioredoxin-like_sf"/>
</dbReference>